<reference evidence="5 6" key="1">
    <citation type="submission" date="2019-08" db="EMBL/GenBank/DDBJ databases">
        <title>In-depth cultivation of the pig gut microbiome towards novel bacterial diversity and tailored functional studies.</title>
        <authorList>
            <person name="Wylensek D."/>
            <person name="Hitch T.C.A."/>
            <person name="Clavel T."/>
        </authorList>
    </citation>
    <scope>NUCLEOTIDE SEQUENCE [LARGE SCALE GENOMIC DNA]</scope>
    <source>
        <strain evidence="5 6">WCA-389-WT-23B</strain>
    </source>
</reference>
<dbReference type="InterPro" id="IPR017853">
    <property type="entry name" value="GH"/>
</dbReference>
<dbReference type="InterPro" id="IPR011013">
    <property type="entry name" value="Gal_mutarotase_sf_dom"/>
</dbReference>
<name>A0A6N7WKG6_9FIRM</name>
<dbReference type="CDD" id="cd14752">
    <property type="entry name" value="GH31_N"/>
    <property type="match status" value="1"/>
</dbReference>
<evidence type="ECO:0000259" key="3">
    <source>
        <dbReference type="Pfam" id="PF01055"/>
    </source>
</evidence>
<keyword evidence="2 5" id="KW-0378">Hydrolase</keyword>
<dbReference type="GO" id="GO:0004553">
    <property type="term" value="F:hydrolase activity, hydrolyzing O-glycosyl compounds"/>
    <property type="evidence" value="ECO:0007669"/>
    <property type="project" value="InterPro"/>
</dbReference>
<dbReference type="GO" id="GO:0030246">
    <property type="term" value="F:carbohydrate binding"/>
    <property type="evidence" value="ECO:0007669"/>
    <property type="project" value="InterPro"/>
</dbReference>
<evidence type="ECO:0000256" key="2">
    <source>
        <dbReference type="RuleBase" id="RU361185"/>
    </source>
</evidence>
<evidence type="ECO:0000256" key="1">
    <source>
        <dbReference type="ARBA" id="ARBA00007806"/>
    </source>
</evidence>
<dbReference type="InterPro" id="IPR013780">
    <property type="entry name" value="Glyco_hydro_b"/>
</dbReference>
<dbReference type="PANTHER" id="PTHR43863">
    <property type="entry name" value="HYDROLASE, PUTATIVE (AFU_ORTHOLOGUE AFUA_1G03140)-RELATED"/>
    <property type="match status" value="1"/>
</dbReference>
<evidence type="ECO:0000313" key="5">
    <source>
        <dbReference type="EMBL" id="MSS90997.1"/>
    </source>
</evidence>
<dbReference type="Gene3D" id="2.60.40.1180">
    <property type="entry name" value="Golgi alpha-mannosidase II"/>
    <property type="match status" value="1"/>
</dbReference>
<dbReference type="PANTHER" id="PTHR43863:SF2">
    <property type="entry name" value="MALTASE-GLUCOAMYLASE"/>
    <property type="match status" value="1"/>
</dbReference>
<keyword evidence="2" id="KW-0326">Glycosidase</keyword>
<accession>A0A6N7WKG6</accession>
<dbReference type="AlphaFoldDB" id="A0A6N7WKG6"/>
<dbReference type="Gene3D" id="2.60.40.1760">
    <property type="entry name" value="glycosyl hydrolase (family 31)"/>
    <property type="match status" value="1"/>
</dbReference>
<dbReference type="CDD" id="cd06591">
    <property type="entry name" value="GH31_xylosidase_XylS"/>
    <property type="match status" value="1"/>
</dbReference>
<feature type="domain" description="Glycoside hydrolase family 31 TIM barrel" evidence="3">
    <location>
        <begin position="226"/>
        <end position="559"/>
    </location>
</feature>
<dbReference type="InterPro" id="IPR051816">
    <property type="entry name" value="Glycosyl_Hydrolase_31"/>
</dbReference>
<protein>
    <submittedName>
        <fullName evidence="5">Glycoside hydrolase family 31 protein</fullName>
    </submittedName>
</protein>
<dbReference type="SUPFAM" id="SSF51011">
    <property type="entry name" value="Glycosyl hydrolase domain"/>
    <property type="match status" value="1"/>
</dbReference>
<dbReference type="Pfam" id="PF21365">
    <property type="entry name" value="Glyco_hydro_31_3rd"/>
    <property type="match status" value="1"/>
</dbReference>
<keyword evidence="6" id="KW-1185">Reference proteome</keyword>
<dbReference type="RefSeq" id="WP_154467387.1">
    <property type="nucleotide sequence ID" value="NZ_JAXDZL010000219.1"/>
</dbReference>
<sequence>MIYQKEQALGYRYNGEILEIVAWGKNSLRIRAVMQGEIINTDYALLEPEPTKCIITVQEDKGEIINGKIRALLEYIPGKKDCLLSVFHSNGKLLLKEYGDGGALRLKSREFKPRIGGDFSLTVSFASDPEEKLYGMGQYQQTVLDWKGSIAELAHRNSQVSIPFVLSDRGYGFLWHNPAIGKAVFGKNITQWYSEAARQMDYWITAGDEPAEILKSYANATGKVPEMPEYGLGFWQSKLRYWNQKELLQIAEEYHKRGIPLDVIVCDFFHWTKLGDFKFDREFFPEPEQMVQRLKELGIQLMVSVWPEVAQDSENREEMQEKGLLIKPERGVDITKLFGGNSSILDPTNKETREFVWEKCKKNYYDMGIHLFWLDDAEPNYSALDFDNYRLYMGSNLQIGNLFPQMYARIFYEGMQQVGMDAIVNLVRCGWAGSQRYGALIWSGDIQSTYEDLRKQLCAGLSMAVCGIPWWTTDIGGFTGGDPNNEGFRKLLLRWFEWGTFCPVMRLHGDRIPSRKLYHKNGNEAMFTGGENEIWSFGEDAYEVMTKYIRIREKLRPYLRKLMKEAHIEGAPIMRPMFYEFPYDKNCWSLQEQYMLGDTLLVAPILYENTFEKDVYLPLGSAWYSLLDKRMINGGVWLTISANIDEIPVFVREDKMTEDWGSLFQ</sequence>
<organism evidence="5 6">
    <name type="scientific">Eisenbergiella porci</name>
    <dbReference type="NCBI Taxonomy" id="2652274"/>
    <lineage>
        <taxon>Bacteria</taxon>
        <taxon>Bacillati</taxon>
        <taxon>Bacillota</taxon>
        <taxon>Clostridia</taxon>
        <taxon>Lachnospirales</taxon>
        <taxon>Lachnospiraceae</taxon>
        <taxon>Eisenbergiella</taxon>
    </lineage>
</organism>
<evidence type="ECO:0000313" key="6">
    <source>
        <dbReference type="Proteomes" id="UP000436047"/>
    </source>
</evidence>
<gene>
    <name evidence="5" type="ORF">FYJ45_22925</name>
</gene>
<dbReference type="Pfam" id="PF01055">
    <property type="entry name" value="Glyco_hydro_31_2nd"/>
    <property type="match status" value="1"/>
</dbReference>
<dbReference type="SUPFAM" id="SSF74650">
    <property type="entry name" value="Galactose mutarotase-like"/>
    <property type="match status" value="1"/>
</dbReference>
<dbReference type="Proteomes" id="UP000436047">
    <property type="component" value="Unassembled WGS sequence"/>
</dbReference>
<evidence type="ECO:0000259" key="4">
    <source>
        <dbReference type="Pfam" id="PF21365"/>
    </source>
</evidence>
<dbReference type="Gene3D" id="3.20.20.80">
    <property type="entry name" value="Glycosidases"/>
    <property type="match status" value="1"/>
</dbReference>
<dbReference type="GO" id="GO:0005975">
    <property type="term" value="P:carbohydrate metabolic process"/>
    <property type="evidence" value="ECO:0007669"/>
    <property type="project" value="InterPro"/>
</dbReference>
<dbReference type="InterPro" id="IPR048395">
    <property type="entry name" value="Glyco_hydro_31_C"/>
</dbReference>
<feature type="domain" description="Glycosyl hydrolase family 31 C-terminal" evidence="4">
    <location>
        <begin position="570"/>
        <end position="654"/>
    </location>
</feature>
<comment type="caution">
    <text evidence="5">The sequence shown here is derived from an EMBL/GenBank/DDBJ whole genome shotgun (WGS) entry which is preliminary data.</text>
</comment>
<comment type="similarity">
    <text evidence="1 2">Belongs to the glycosyl hydrolase 31 family.</text>
</comment>
<dbReference type="SUPFAM" id="SSF51445">
    <property type="entry name" value="(Trans)glycosidases"/>
    <property type="match status" value="1"/>
</dbReference>
<proteinExistence type="inferred from homology"/>
<dbReference type="InterPro" id="IPR000322">
    <property type="entry name" value="Glyco_hydro_31_TIM"/>
</dbReference>
<dbReference type="GeneID" id="86055873"/>
<dbReference type="EMBL" id="VUMI01000052">
    <property type="protein sequence ID" value="MSS90997.1"/>
    <property type="molecule type" value="Genomic_DNA"/>
</dbReference>